<keyword evidence="2" id="KW-1185">Reference proteome</keyword>
<evidence type="ECO:0000313" key="1">
    <source>
        <dbReference type="EMBL" id="KAF6018280.1"/>
    </source>
</evidence>
<dbReference type="Pfam" id="PF24787">
    <property type="entry name" value="TEX47"/>
    <property type="match status" value="1"/>
</dbReference>
<proteinExistence type="predicted"/>
<gene>
    <name evidence="1" type="ORF">EB796_023410</name>
</gene>
<dbReference type="PANTHER" id="PTHR34035:SF1">
    <property type="entry name" value="TESTIS-EXPRESSED PROTEIN 47"/>
    <property type="match status" value="1"/>
</dbReference>
<sequence length="250" mass="28271">MTDIEPSFLEAKHSILHAVEESMREKKYQTHRMVCISKIIAGVSTKNIGEHFSNVVKEIPQPEDVSGLLLIFPMHCVHIVEGATETLLAYLRDLRKQKYSLFTHSKILVVAHNITTTLYQNWMSHELDIQATGIGEYETSEPTENIVIEIVVNVIKIGAHLSKQPKLSYNTAVQALHEKVPEALPQQVLNVDKKLLIATDVLEYLLERPDPSLQTVEEFLQIYESPYKITPASGKYKQQELNILSITAAD</sequence>
<comment type="caution">
    <text evidence="1">The sequence shown here is derived from an EMBL/GenBank/DDBJ whole genome shotgun (WGS) entry which is preliminary data.</text>
</comment>
<name>A0A7J7IWR0_BUGNE</name>
<dbReference type="InterPro" id="IPR055308">
    <property type="entry name" value="TEX47-like"/>
</dbReference>
<evidence type="ECO:0000313" key="2">
    <source>
        <dbReference type="Proteomes" id="UP000593567"/>
    </source>
</evidence>
<dbReference type="EMBL" id="VXIV02003324">
    <property type="protein sequence ID" value="KAF6018280.1"/>
    <property type="molecule type" value="Genomic_DNA"/>
</dbReference>
<reference evidence="1" key="1">
    <citation type="submission" date="2020-06" db="EMBL/GenBank/DDBJ databases">
        <title>Draft genome of Bugula neritina, a colonial animal packing powerful symbionts and potential medicines.</title>
        <authorList>
            <person name="Rayko M."/>
        </authorList>
    </citation>
    <scope>NUCLEOTIDE SEQUENCE [LARGE SCALE GENOMIC DNA]</scope>
    <source>
        <strain evidence="1">Kwan_BN1</strain>
    </source>
</reference>
<organism evidence="1 2">
    <name type="scientific">Bugula neritina</name>
    <name type="common">Brown bryozoan</name>
    <name type="synonym">Sertularia neritina</name>
    <dbReference type="NCBI Taxonomy" id="10212"/>
    <lineage>
        <taxon>Eukaryota</taxon>
        <taxon>Metazoa</taxon>
        <taxon>Spiralia</taxon>
        <taxon>Lophotrochozoa</taxon>
        <taxon>Bryozoa</taxon>
        <taxon>Gymnolaemata</taxon>
        <taxon>Cheilostomatida</taxon>
        <taxon>Flustrina</taxon>
        <taxon>Buguloidea</taxon>
        <taxon>Bugulidae</taxon>
        <taxon>Bugula</taxon>
    </lineage>
</organism>
<dbReference type="Proteomes" id="UP000593567">
    <property type="component" value="Unassembled WGS sequence"/>
</dbReference>
<accession>A0A7J7IWR0</accession>
<dbReference type="AlphaFoldDB" id="A0A7J7IWR0"/>
<protein>
    <submittedName>
        <fullName evidence="1">C7orf62</fullName>
    </submittedName>
</protein>
<dbReference type="OrthoDB" id="548795at2759"/>
<dbReference type="PANTHER" id="PTHR34035">
    <property type="entry name" value="TESTIS-EXPRESSED PROTEIN 47"/>
    <property type="match status" value="1"/>
</dbReference>